<feature type="binding site" evidence="12">
    <location>
        <position position="169"/>
    </location>
    <ligand>
        <name>Mg(2+)</name>
        <dbReference type="ChEBI" id="CHEBI:18420"/>
    </ligand>
</feature>
<dbReference type="InterPro" id="IPR010972">
    <property type="entry name" value="Beta-PGM"/>
</dbReference>
<dbReference type="EC" id="5.4.2.6" evidence="8"/>
<dbReference type="PRINTS" id="PR00413">
    <property type="entry name" value="HADHALOGNASE"/>
</dbReference>
<feature type="binding site" evidence="11">
    <location>
        <begin position="114"/>
        <end position="118"/>
    </location>
    <ligand>
        <name>substrate</name>
    </ligand>
</feature>
<dbReference type="NCBIfam" id="TIGR01509">
    <property type="entry name" value="HAD-SF-IA-v3"/>
    <property type="match status" value="1"/>
</dbReference>
<dbReference type="InterPro" id="IPR051600">
    <property type="entry name" value="Beta-PGM-like"/>
</dbReference>
<keyword evidence="15" id="KW-1185">Reference proteome</keyword>
<dbReference type="RefSeq" id="WP_188651540.1">
    <property type="nucleotide sequence ID" value="NZ_BMNR01000003.1"/>
</dbReference>
<dbReference type="PANTHER" id="PTHR46193">
    <property type="entry name" value="6-PHOSPHOGLUCONATE PHOSPHATASE"/>
    <property type="match status" value="1"/>
</dbReference>
<dbReference type="SFLD" id="SFLDS00003">
    <property type="entry name" value="Haloacid_Dehalogenase"/>
    <property type="match status" value="1"/>
</dbReference>
<dbReference type="AlphaFoldDB" id="A0A8J3FGB0"/>
<dbReference type="Gene3D" id="3.40.50.1000">
    <property type="entry name" value="HAD superfamily/HAD-like"/>
    <property type="match status" value="1"/>
</dbReference>
<evidence type="ECO:0000256" key="4">
    <source>
        <dbReference type="ARBA" id="ARBA00022842"/>
    </source>
</evidence>
<accession>A0A8J3FGB0</accession>
<evidence type="ECO:0000256" key="7">
    <source>
        <dbReference type="ARBA" id="ARBA00044926"/>
    </source>
</evidence>
<dbReference type="InterPro" id="IPR023198">
    <property type="entry name" value="PGP-like_dom2"/>
</dbReference>
<comment type="similarity">
    <text evidence="1">Belongs to the HAD-like hydrolase superfamily. CbbY/CbbZ/Gph/YieH family.</text>
</comment>
<dbReference type="Pfam" id="PF00702">
    <property type="entry name" value="Hydrolase"/>
    <property type="match status" value="1"/>
</dbReference>
<proteinExistence type="inferred from homology"/>
<feature type="active site" description="Proton donor/acceptor" evidence="10">
    <location>
        <position position="11"/>
    </location>
</feature>
<keyword evidence="3 12" id="KW-0479">Metal-binding</keyword>
<dbReference type="InterPro" id="IPR023214">
    <property type="entry name" value="HAD_sf"/>
</dbReference>
<feature type="binding site" evidence="12">
    <location>
        <position position="170"/>
    </location>
    <ligand>
        <name>Mg(2+)</name>
        <dbReference type="ChEBI" id="CHEBI:18420"/>
    </ligand>
</feature>
<evidence type="ECO:0000256" key="9">
    <source>
        <dbReference type="ARBA" id="ARBA00044991"/>
    </source>
</evidence>
<gene>
    <name evidence="14" type="primary">pgmB2</name>
    <name evidence="14" type="ORF">GCM10007962_14490</name>
</gene>
<comment type="catalytic activity">
    <reaction evidence="7">
        <text>beta-D-glucose 1-phosphate = beta-D-glucose 6-phosphate</text>
        <dbReference type="Rhea" id="RHEA:20113"/>
        <dbReference type="ChEBI" id="CHEBI:57684"/>
        <dbReference type="ChEBI" id="CHEBI:58247"/>
        <dbReference type="EC" id="5.4.2.6"/>
    </reaction>
</comment>
<keyword evidence="5" id="KW-0413">Isomerase</keyword>
<evidence type="ECO:0000256" key="2">
    <source>
        <dbReference type="ARBA" id="ARBA00022553"/>
    </source>
</evidence>
<comment type="cofactor">
    <cofactor evidence="12">
        <name>Mg(2+)</name>
        <dbReference type="ChEBI" id="CHEBI:18420"/>
    </cofactor>
    <text evidence="12">Binds 2 magnesium ions per subunit.</text>
</comment>
<feature type="site" description="Important for catalytic activity and assists the phosphoryl transfer reaction to Asp8 by balancing charge and orienting the reacting groups" evidence="13">
    <location>
        <position position="114"/>
    </location>
</feature>
<evidence type="ECO:0000256" key="10">
    <source>
        <dbReference type="PIRSR" id="PIRSR610972-1"/>
    </source>
</evidence>
<dbReference type="NCBIfam" id="TIGR02009">
    <property type="entry name" value="PGMB-YQAB-SF"/>
    <property type="match status" value="1"/>
</dbReference>
<evidence type="ECO:0000256" key="3">
    <source>
        <dbReference type="ARBA" id="ARBA00022723"/>
    </source>
</evidence>
<comment type="caution">
    <text evidence="14">The sequence shown here is derived from an EMBL/GenBank/DDBJ whole genome shotgun (WGS) entry which is preliminary data.</text>
</comment>
<protein>
    <recommendedName>
        <fullName evidence="9">Beta-phosphoglucomutase</fullName>
        <ecNumber evidence="8">5.4.2.6</ecNumber>
    </recommendedName>
</protein>
<evidence type="ECO:0000313" key="14">
    <source>
        <dbReference type="EMBL" id="GGK21433.1"/>
    </source>
</evidence>
<dbReference type="CDD" id="cd02598">
    <property type="entry name" value="HAD_BPGM"/>
    <property type="match status" value="1"/>
</dbReference>
<feature type="binding site" evidence="11">
    <location>
        <position position="25"/>
    </location>
    <ligand>
        <name>substrate</name>
    </ligand>
</feature>
<keyword evidence="2" id="KW-0597">Phosphoprotein</keyword>
<dbReference type="GO" id="GO:0000287">
    <property type="term" value="F:magnesium ion binding"/>
    <property type="evidence" value="ECO:0007669"/>
    <property type="project" value="InterPro"/>
</dbReference>
<feature type="binding site" evidence="11">
    <location>
        <begin position="9"/>
        <end position="11"/>
    </location>
    <ligand>
        <name>substrate</name>
    </ligand>
</feature>
<dbReference type="SFLD" id="SFLDG01129">
    <property type="entry name" value="C1.5:_HAD__Beta-PGM__Phosphata"/>
    <property type="match status" value="1"/>
</dbReference>
<reference evidence="14" key="2">
    <citation type="submission" date="2020-09" db="EMBL/GenBank/DDBJ databases">
        <authorList>
            <person name="Sun Q."/>
            <person name="Ohkuma M."/>
        </authorList>
    </citation>
    <scope>NUCLEOTIDE SEQUENCE</scope>
    <source>
        <strain evidence="14">JCM 12862</strain>
    </source>
</reference>
<dbReference type="Gene3D" id="1.10.150.240">
    <property type="entry name" value="Putative phosphatase, domain 2"/>
    <property type="match status" value="1"/>
</dbReference>
<dbReference type="InterPro" id="IPR010976">
    <property type="entry name" value="B-phosphoglucomutase_hydrolase"/>
</dbReference>
<keyword evidence="4 12" id="KW-0460">Magnesium</keyword>
<name>A0A8J3FGB0_9FLAO</name>
<evidence type="ECO:0000256" key="6">
    <source>
        <dbReference type="ARBA" id="ARBA00023277"/>
    </source>
</evidence>
<sequence>MGKKGFIFDLDGVIVDTAKYHYLAWKKLANQLGFEFTPEQNEMFKGVSRKRCLNILLDIGGIKASQEQFDTWMVDKNDDYLEYIDNMDESEILPDVKKTLQYLKENNIPIALGSASKNAQPILEKVGLLHYFDTIVDGNHVTKAKPDPEVFLIAAQAIRITPENCIVFEDSLAGIQAANSANMISVGIGEHTILKDADFVFKDFTQISLEFLEKLINSKKSDLINHVTNDN</sequence>
<feature type="binding site" evidence="12">
    <location>
        <position position="9"/>
    </location>
    <ligand>
        <name>Mg(2+)</name>
        <dbReference type="ChEBI" id="CHEBI:18420"/>
    </ligand>
</feature>
<feature type="binding site" evidence="12">
    <location>
        <position position="11"/>
    </location>
    <ligand>
        <name>Mg(2+)</name>
        <dbReference type="ChEBI" id="CHEBI:18420"/>
    </ligand>
</feature>
<evidence type="ECO:0000313" key="15">
    <source>
        <dbReference type="Proteomes" id="UP000612329"/>
    </source>
</evidence>
<evidence type="ECO:0000256" key="1">
    <source>
        <dbReference type="ARBA" id="ARBA00006171"/>
    </source>
</evidence>
<dbReference type="Proteomes" id="UP000612329">
    <property type="component" value="Unassembled WGS sequence"/>
</dbReference>
<evidence type="ECO:0000256" key="12">
    <source>
        <dbReference type="PIRSR" id="PIRSR610972-3"/>
    </source>
</evidence>
<dbReference type="SUPFAM" id="SSF56784">
    <property type="entry name" value="HAD-like"/>
    <property type="match status" value="1"/>
</dbReference>
<evidence type="ECO:0000256" key="5">
    <source>
        <dbReference type="ARBA" id="ARBA00023235"/>
    </source>
</evidence>
<evidence type="ECO:0000256" key="8">
    <source>
        <dbReference type="ARBA" id="ARBA00044968"/>
    </source>
</evidence>
<feature type="site" description="Important for catalytic activity and assists the phosphoryl transfer reaction to Asp8 by balancing charge and orienting the reacting groups" evidence="13">
    <location>
        <position position="145"/>
    </location>
</feature>
<organism evidence="14 15">
    <name type="scientific">Yeosuana aromativorans</name>
    <dbReference type="NCBI Taxonomy" id="288019"/>
    <lineage>
        <taxon>Bacteria</taxon>
        <taxon>Pseudomonadati</taxon>
        <taxon>Bacteroidota</taxon>
        <taxon>Flavobacteriia</taxon>
        <taxon>Flavobacteriales</taxon>
        <taxon>Flavobacteriaceae</taxon>
        <taxon>Yeosuana</taxon>
    </lineage>
</organism>
<feature type="active site" description="Nucleophile" evidence="10">
    <location>
        <position position="9"/>
    </location>
</feature>
<evidence type="ECO:0000256" key="13">
    <source>
        <dbReference type="PIRSR" id="PIRSR610972-4"/>
    </source>
</evidence>
<evidence type="ECO:0000256" key="11">
    <source>
        <dbReference type="PIRSR" id="PIRSR610972-2"/>
    </source>
</evidence>
<feature type="binding site" evidence="11">
    <location>
        <position position="145"/>
    </location>
    <ligand>
        <name>substrate</name>
    </ligand>
</feature>
<keyword evidence="6" id="KW-0119">Carbohydrate metabolism</keyword>
<dbReference type="EMBL" id="BMNR01000003">
    <property type="protein sequence ID" value="GGK21433.1"/>
    <property type="molecule type" value="Genomic_DNA"/>
</dbReference>
<reference evidence="14" key="1">
    <citation type="journal article" date="2014" name="Int. J. Syst. Evol. Microbiol.">
        <title>Complete genome sequence of Corynebacterium casei LMG S-19264T (=DSM 44701T), isolated from a smear-ripened cheese.</title>
        <authorList>
            <consortium name="US DOE Joint Genome Institute (JGI-PGF)"/>
            <person name="Walter F."/>
            <person name="Albersmeier A."/>
            <person name="Kalinowski J."/>
            <person name="Ruckert C."/>
        </authorList>
    </citation>
    <scope>NUCLEOTIDE SEQUENCE</scope>
    <source>
        <strain evidence="14">JCM 12862</strain>
    </source>
</reference>
<dbReference type="PANTHER" id="PTHR46193:SF18">
    <property type="entry name" value="HEXITOL PHOSPHATASE B"/>
    <property type="match status" value="1"/>
</dbReference>
<dbReference type="InterPro" id="IPR006439">
    <property type="entry name" value="HAD-SF_hydro_IA"/>
</dbReference>
<dbReference type="InterPro" id="IPR036412">
    <property type="entry name" value="HAD-like_sf"/>
</dbReference>
<dbReference type="GO" id="GO:0005975">
    <property type="term" value="P:carbohydrate metabolic process"/>
    <property type="evidence" value="ECO:0007669"/>
    <property type="project" value="InterPro"/>
</dbReference>
<dbReference type="NCBIfam" id="TIGR01990">
    <property type="entry name" value="bPGM"/>
    <property type="match status" value="1"/>
</dbReference>
<feature type="binding site" evidence="11">
    <location>
        <position position="76"/>
    </location>
    <ligand>
        <name>substrate</name>
    </ligand>
</feature>
<dbReference type="SFLD" id="SFLDG01135">
    <property type="entry name" value="C1.5.6:_HAD__Beta-PGM__Phospha"/>
    <property type="match status" value="1"/>
</dbReference>
<dbReference type="GO" id="GO:0008801">
    <property type="term" value="F:beta-phosphoglucomutase activity"/>
    <property type="evidence" value="ECO:0007669"/>
    <property type="project" value="UniProtKB-EC"/>
</dbReference>